<comment type="caution">
    <text evidence="1">The sequence shown here is derived from an EMBL/GenBank/DDBJ whole genome shotgun (WGS) entry which is preliminary data.</text>
</comment>
<proteinExistence type="predicted"/>
<evidence type="ECO:0000313" key="1">
    <source>
        <dbReference type="EMBL" id="HIQ71462.1"/>
    </source>
</evidence>
<accession>A0A9D0Z916</accession>
<name>A0A9D0Z916_9FIRM</name>
<dbReference type="InterPro" id="IPR009296">
    <property type="entry name" value="DUF951"/>
</dbReference>
<dbReference type="PANTHER" id="PTHR38455">
    <property type="entry name" value="HYPOTHETICAL CYTOSOLIC PROTEIN"/>
    <property type="match status" value="1"/>
</dbReference>
<organism evidence="1 2">
    <name type="scientific">Candidatus Onthenecus intestinigallinarum</name>
    <dbReference type="NCBI Taxonomy" id="2840875"/>
    <lineage>
        <taxon>Bacteria</taxon>
        <taxon>Bacillati</taxon>
        <taxon>Bacillota</taxon>
        <taxon>Clostridia</taxon>
        <taxon>Eubacteriales</taxon>
        <taxon>Candidatus Onthenecus</taxon>
    </lineage>
</organism>
<reference evidence="1" key="1">
    <citation type="submission" date="2020-10" db="EMBL/GenBank/DDBJ databases">
        <authorList>
            <person name="Gilroy R."/>
        </authorList>
    </citation>
    <scope>NUCLEOTIDE SEQUENCE</scope>
    <source>
        <strain evidence="1">ChiSxjej2B14-6234</strain>
    </source>
</reference>
<reference evidence="1" key="2">
    <citation type="journal article" date="2021" name="PeerJ">
        <title>Extensive microbial diversity within the chicken gut microbiome revealed by metagenomics and culture.</title>
        <authorList>
            <person name="Gilroy R."/>
            <person name="Ravi A."/>
            <person name="Getino M."/>
            <person name="Pursley I."/>
            <person name="Horton D.L."/>
            <person name="Alikhan N.F."/>
            <person name="Baker D."/>
            <person name="Gharbi K."/>
            <person name="Hall N."/>
            <person name="Watson M."/>
            <person name="Adriaenssens E.M."/>
            <person name="Foster-Nyarko E."/>
            <person name="Jarju S."/>
            <person name="Secka A."/>
            <person name="Antonio M."/>
            <person name="Oren A."/>
            <person name="Chaudhuri R.R."/>
            <person name="La Ragione R."/>
            <person name="Hildebrand F."/>
            <person name="Pallen M.J."/>
        </authorList>
    </citation>
    <scope>NUCLEOTIDE SEQUENCE</scope>
    <source>
        <strain evidence="1">ChiSxjej2B14-6234</strain>
    </source>
</reference>
<dbReference type="EMBL" id="DVFJ01000012">
    <property type="protein sequence ID" value="HIQ71462.1"/>
    <property type="molecule type" value="Genomic_DNA"/>
</dbReference>
<dbReference type="Pfam" id="PF06107">
    <property type="entry name" value="DUF951"/>
    <property type="match status" value="1"/>
</dbReference>
<dbReference type="PANTHER" id="PTHR38455:SF1">
    <property type="entry name" value="DUF951 DOMAIN-CONTAINING PROTEIN"/>
    <property type="match status" value="1"/>
</dbReference>
<gene>
    <name evidence="1" type="ORF">IAB73_04545</name>
</gene>
<evidence type="ECO:0000313" key="2">
    <source>
        <dbReference type="Proteomes" id="UP000886887"/>
    </source>
</evidence>
<sequence length="74" mass="8357">MDDLQLGDLVQMRKTHPCGSDRWTVIRVGADIKIRCAGCGRIVMMDRAAFLKRMKKRVARAPQDEAQANGKEEI</sequence>
<dbReference type="AlphaFoldDB" id="A0A9D0Z916"/>
<protein>
    <submittedName>
        <fullName evidence="1">DUF951 domain-containing protein</fullName>
    </submittedName>
</protein>
<dbReference type="Proteomes" id="UP000886887">
    <property type="component" value="Unassembled WGS sequence"/>
</dbReference>